<dbReference type="Proteomes" id="UP001215712">
    <property type="component" value="Unassembled WGS sequence"/>
</dbReference>
<sequence length="996" mass="112367">MTSIKEESKADQTAALAEAIRGWQTMVSKKASDNVIEAGLIRETLALLKGKKIDPYLEDVGVGQGVAANYQPDLDRPGTDLWNACREASAQCAGPGSRRKSISEVQGIAASMINRGTSNTATGHVRVLKVVLSAVRFLLENVQLKLALGNLTVAARRLEALRLVSSSVDGVLFQSLTAEYYMLRAKLACMECRPDLAEFHFSQTPPVKSIKNAGMVIKTCFEIGCDPLLTRGNRLKIRWLQRAVDLFDECSQDKEREEQIPVHVGLTLRHTLVQTHLSVNTEKAYEKLQQHLKVLKMVSSMDHETDHNVLFLILDVIRCVPNPDSHEYFRVLYEIVTTMPLTRDAVNQITPYFDFSKPDNGSLMISTFKEFLLLLTEQQPDMIQHAFLCFIHVAVDSELPEEDKILGISEGVKALHEKGVKPLSQADAHVVYALAGRQIETQWRDGHYPQAQQWCQFLVDASLTLLLESSKDNQVKAKKKYVSCALRCKDFEAARKMVVEIPRYLDENTHEFDTNAMFLEYLVKINVCEVDDESPCACQTHLALYPTVSSNDLSKVDYLKGCVLAAQEVGRFSEVMKAIHKLGSFVHRLVIENDDLSPALRDAEKDVSLLTLHVLSVEVDKDNLEQTVPDTMTHYLGIAANQMHEGIDPADQYYTASETRWICEMCFDLTWKLLKHCKVALVGRLTDTYSTLSRVYGNAPIWLATVPTGTLTRTELDECRIYLLEIARHAMLAQGDGENDSLEPAWHYGQVKTLINSMQSSLGIQRTVALYSGENHAENGMWVLYMEACLFLRDWPEAARGLCYTGYLQSEKTSRQVVNTILRLFIPRKIKVYMLRRVLCGFWEHRRSPRWATRMIPPLLHIIFELCIDGSPIQRVPSLREDFRLESRPHNLEVRASLEEGTLTYLQIAELVLDQALRSIEDSRYTRGAAYLEMHRDALENRGPSVCNNSAFPSSEIAYLAKAAFNQAAIQLAEKIETEDGPALVQLFKTRLEGLH</sequence>
<reference evidence="2" key="2">
    <citation type="submission" date="2023-01" db="EMBL/GenBank/DDBJ databases">
        <authorList>
            <person name="Petersen C."/>
        </authorList>
    </citation>
    <scope>NUCLEOTIDE SEQUENCE</scope>
    <source>
        <strain evidence="2">IBT 17514</strain>
    </source>
</reference>
<reference evidence="2" key="1">
    <citation type="journal article" date="2023" name="IMA Fungus">
        <title>Comparative genomic study of the Penicillium genus elucidates a diverse pangenome and 15 lateral gene transfer events.</title>
        <authorList>
            <person name="Petersen C."/>
            <person name="Sorensen T."/>
            <person name="Nielsen M.R."/>
            <person name="Sondergaard T.E."/>
            <person name="Sorensen J.L."/>
            <person name="Fitzpatrick D.A."/>
            <person name="Frisvad J.C."/>
            <person name="Nielsen K.L."/>
        </authorList>
    </citation>
    <scope>NUCLEOTIDE SEQUENCE</scope>
    <source>
        <strain evidence="2">IBT 17514</strain>
    </source>
</reference>
<dbReference type="PANTHER" id="PTHR40375:SF2">
    <property type="entry name" value="SPORULATION-SPECIFIC PROTEIN 22"/>
    <property type="match status" value="1"/>
</dbReference>
<dbReference type="PANTHER" id="PTHR40375">
    <property type="entry name" value="SPORULATION-SPECIFIC PROTEIN 22"/>
    <property type="match status" value="1"/>
</dbReference>
<dbReference type="AlphaFoldDB" id="A0AAD6HQ11"/>
<comment type="caution">
    <text evidence="2">The sequence shown here is derived from an EMBL/GenBank/DDBJ whole genome shotgun (WGS) entry which is preliminary data.</text>
</comment>
<protein>
    <recommendedName>
        <fullName evidence="4">Protein ZIP4 homolog</fullName>
    </recommendedName>
</protein>
<gene>
    <name evidence="2" type="ORF">N7493_003633</name>
</gene>
<name>A0AAD6HQ11_9EURO</name>
<dbReference type="GO" id="GO:0090173">
    <property type="term" value="P:regulation of synaptonemal complex assembly"/>
    <property type="evidence" value="ECO:0007669"/>
    <property type="project" value="InterPro"/>
</dbReference>
<dbReference type="Pfam" id="PF08631">
    <property type="entry name" value="SPO22"/>
    <property type="match status" value="1"/>
</dbReference>
<accession>A0AAD6HQ11</accession>
<dbReference type="InterPro" id="IPR039057">
    <property type="entry name" value="Spo22/ZIP4"/>
</dbReference>
<dbReference type="EMBL" id="JAQJAN010000004">
    <property type="protein sequence ID" value="KAJ5732152.1"/>
    <property type="molecule type" value="Genomic_DNA"/>
</dbReference>
<organism evidence="2 3">
    <name type="scientific">Penicillium malachiteum</name>
    <dbReference type="NCBI Taxonomy" id="1324776"/>
    <lineage>
        <taxon>Eukaryota</taxon>
        <taxon>Fungi</taxon>
        <taxon>Dikarya</taxon>
        <taxon>Ascomycota</taxon>
        <taxon>Pezizomycotina</taxon>
        <taxon>Eurotiomycetes</taxon>
        <taxon>Eurotiomycetidae</taxon>
        <taxon>Eurotiales</taxon>
        <taxon>Aspergillaceae</taxon>
        <taxon>Penicillium</taxon>
    </lineage>
</organism>
<dbReference type="GO" id="GO:0051321">
    <property type="term" value="P:meiotic cell cycle"/>
    <property type="evidence" value="ECO:0007669"/>
    <property type="project" value="UniProtKB-KW"/>
</dbReference>
<keyword evidence="1" id="KW-0469">Meiosis</keyword>
<keyword evidence="3" id="KW-1185">Reference proteome</keyword>
<proteinExistence type="predicted"/>
<evidence type="ECO:0000313" key="3">
    <source>
        <dbReference type="Proteomes" id="UP001215712"/>
    </source>
</evidence>
<evidence type="ECO:0000313" key="2">
    <source>
        <dbReference type="EMBL" id="KAJ5732152.1"/>
    </source>
</evidence>
<evidence type="ECO:0000256" key="1">
    <source>
        <dbReference type="ARBA" id="ARBA00023254"/>
    </source>
</evidence>
<dbReference type="InterPro" id="IPR013940">
    <property type="entry name" value="Spo22/ZIP4/TEX11"/>
</dbReference>
<evidence type="ECO:0008006" key="4">
    <source>
        <dbReference type="Google" id="ProtNLM"/>
    </source>
</evidence>